<name>A0AAW2U814_SESRA</name>
<reference evidence="3" key="2">
    <citation type="journal article" date="2024" name="Plant">
        <title>Genomic evolution and insights into agronomic trait innovations of Sesamum species.</title>
        <authorList>
            <person name="Miao H."/>
            <person name="Wang L."/>
            <person name="Qu L."/>
            <person name="Liu H."/>
            <person name="Sun Y."/>
            <person name="Le M."/>
            <person name="Wang Q."/>
            <person name="Wei S."/>
            <person name="Zheng Y."/>
            <person name="Lin W."/>
            <person name="Duan Y."/>
            <person name="Cao H."/>
            <person name="Xiong S."/>
            <person name="Wang X."/>
            <person name="Wei L."/>
            <person name="Li C."/>
            <person name="Ma Q."/>
            <person name="Ju M."/>
            <person name="Zhao R."/>
            <person name="Li G."/>
            <person name="Mu C."/>
            <person name="Tian Q."/>
            <person name="Mei H."/>
            <person name="Zhang T."/>
            <person name="Gao T."/>
            <person name="Zhang H."/>
        </authorList>
    </citation>
    <scope>NUCLEOTIDE SEQUENCE</scope>
    <source>
        <strain evidence="3">G02</strain>
    </source>
</reference>
<accession>A0AAW2U814</accession>
<gene>
    <name evidence="3" type="ORF">Sradi_1513100</name>
</gene>
<protein>
    <recommendedName>
        <fullName evidence="2">Retrotransposon gag domain-containing protein</fullName>
    </recommendedName>
</protein>
<dbReference type="AlphaFoldDB" id="A0AAW2U814"/>
<dbReference type="EMBL" id="JACGWJ010000006">
    <property type="protein sequence ID" value="KAL0413114.1"/>
    <property type="molecule type" value="Genomic_DNA"/>
</dbReference>
<dbReference type="InterPro" id="IPR005162">
    <property type="entry name" value="Retrotrans_gag_dom"/>
</dbReference>
<comment type="caution">
    <text evidence="3">The sequence shown here is derived from an EMBL/GenBank/DDBJ whole genome shotgun (WGS) entry which is preliminary data.</text>
</comment>
<dbReference type="PANTHER" id="PTHR33223">
    <property type="entry name" value="CCHC-TYPE DOMAIN-CONTAINING PROTEIN"/>
    <property type="match status" value="1"/>
</dbReference>
<organism evidence="3">
    <name type="scientific">Sesamum radiatum</name>
    <name type="common">Black benniseed</name>
    <dbReference type="NCBI Taxonomy" id="300843"/>
    <lineage>
        <taxon>Eukaryota</taxon>
        <taxon>Viridiplantae</taxon>
        <taxon>Streptophyta</taxon>
        <taxon>Embryophyta</taxon>
        <taxon>Tracheophyta</taxon>
        <taxon>Spermatophyta</taxon>
        <taxon>Magnoliopsida</taxon>
        <taxon>eudicotyledons</taxon>
        <taxon>Gunneridae</taxon>
        <taxon>Pentapetalae</taxon>
        <taxon>asterids</taxon>
        <taxon>lamiids</taxon>
        <taxon>Lamiales</taxon>
        <taxon>Pedaliaceae</taxon>
        <taxon>Sesamum</taxon>
    </lineage>
</organism>
<dbReference type="PANTHER" id="PTHR33223:SF10">
    <property type="entry name" value="AMINOTRANSFERASE-LIKE PLANT MOBILE DOMAIN-CONTAINING PROTEIN"/>
    <property type="match status" value="1"/>
</dbReference>
<feature type="region of interest" description="Disordered" evidence="1">
    <location>
        <begin position="1"/>
        <end position="83"/>
    </location>
</feature>
<sequence>MSRGTRCRHNLLANREGVMEKTLPQGTTRMDQLEGEVESRPSLPEDELPPPPPPRKVPPKEDRSQRRGRPATRQASIGGTDNIHAFPLAVAPPRRSPFTAHILAEAVQPGIKIPNISEYDGTKDPQDHLDRFLAKADLLDISDAEYIKIFRTTLAGKAMAWFNQLPIGTIDSFEQLSQRFLHNFAINKRYPKMASYLFTVIQREHESLRDYVQRL</sequence>
<evidence type="ECO:0000313" key="3">
    <source>
        <dbReference type="EMBL" id="KAL0413114.1"/>
    </source>
</evidence>
<proteinExistence type="predicted"/>
<reference evidence="3" key="1">
    <citation type="submission" date="2020-06" db="EMBL/GenBank/DDBJ databases">
        <authorList>
            <person name="Li T."/>
            <person name="Hu X."/>
            <person name="Zhang T."/>
            <person name="Song X."/>
            <person name="Zhang H."/>
            <person name="Dai N."/>
            <person name="Sheng W."/>
            <person name="Hou X."/>
            <person name="Wei L."/>
        </authorList>
    </citation>
    <scope>NUCLEOTIDE SEQUENCE</scope>
    <source>
        <strain evidence="3">G02</strain>
        <tissue evidence="3">Leaf</tissue>
    </source>
</reference>
<evidence type="ECO:0000259" key="2">
    <source>
        <dbReference type="Pfam" id="PF03732"/>
    </source>
</evidence>
<feature type="domain" description="Retrotransposon gag" evidence="2">
    <location>
        <begin position="148"/>
        <end position="215"/>
    </location>
</feature>
<dbReference type="Pfam" id="PF03732">
    <property type="entry name" value="Retrotrans_gag"/>
    <property type="match status" value="1"/>
</dbReference>
<evidence type="ECO:0000256" key="1">
    <source>
        <dbReference type="SAM" id="MobiDB-lite"/>
    </source>
</evidence>